<dbReference type="PANTHER" id="PTHR20855">
    <property type="entry name" value="ADIPOR/PROGESTIN RECEPTOR-RELATED"/>
    <property type="match status" value="1"/>
</dbReference>
<gene>
    <name evidence="6" type="ORF">AOQ84DRAFT_410104</name>
</gene>
<dbReference type="OrthoDB" id="529367at2759"/>
<evidence type="ECO:0000256" key="4">
    <source>
        <dbReference type="ARBA" id="ARBA00023136"/>
    </source>
</evidence>
<protein>
    <submittedName>
        <fullName evidence="6">Uncharacterized protein</fullName>
    </submittedName>
</protein>
<evidence type="ECO:0000313" key="7">
    <source>
        <dbReference type="Proteomes" id="UP000250140"/>
    </source>
</evidence>
<sequence>MHNELVNAWSHLAPANIYSSVLLRAGYTFLQDDGSYNQWMDSLMVQSYLACITTCLLFPGIYPALNAHSEHVALQCLKLDYLGIVLNTTATSVTSTWFSLKEHRNLQLLYTTSSLGFAVTIFFLILRPNADGPTAAF</sequence>
<keyword evidence="3 5" id="KW-1133">Transmembrane helix</keyword>
<dbReference type="AlphaFoldDB" id="A0A8E2EYU1"/>
<dbReference type="GO" id="GO:0038023">
    <property type="term" value="F:signaling receptor activity"/>
    <property type="evidence" value="ECO:0007669"/>
    <property type="project" value="TreeGrafter"/>
</dbReference>
<keyword evidence="2 5" id="KW-0812">Transmembrane</keyword>
<dbReference type="GO" id="GO:0016020">
    <property type="term" value="C:membrane"/>
    <property type="evidence" value="ECO:0007669"/>
    <property type="project" value="UniProtKB-SubCell"/>
</dbReference>
<dbReference type="EMBL" id="KV749971">
    <property type="protein sequence ID" value="OCL06838.1"/>
    <property type="molecule type" value="Genomic_DNA"/>
</dbReference>
<keyword evidence="7" id="KW-1185">Reference proteome</keyword>
<evidence type="ECO:0000256" key="3">
    <source>
        <dbReference type="ARBA" id="ARBA00022989"/>
    </source>
</evidence>
<comment type="subcellular location">
    <subcellularLocation>
        <location evidence="1">Membrane</location>
        <topology evidence="1">Multi-pass membrane protein</topology>
    </subcellularLocation>
</comment>
<proteinExistence type="predicted"/>
<dbReference type="Pfam" id="PF03006">
    <property type="entry name" value="HlyIII"/>
    <property type="match status" value="1"/>
</dbReference>
<dbReference type="GO" id="GO:0006882">
    <property type="term" value="P:intracellular zinc ion homeostasis"/>
    <property type="evidence" value="ECO:0007669"/>
    <property type="project" value="TreeGrafter"/>
</dbReference>
<feature type="transmembrane region" description="Helical" evidence="5">
    <location>
        <begin position="107"/>
        <end position="126"/>
    </location>
</feature>
<evidence type="ECO:0000256" key="5">
    <source>
        <dbReference type="SAM" id="Phobius"/>
    </source>
</evidence>
<feature type="transmembrane region" description="Helical" evidence="5">
    <location>
        <begin position="42"/>
        <end position="61"/>
    </location>
</feature>
<accession>A0A8E2EYU1</accession>
<evidence type="ECO:0000256" key="1">
    <source>
        <dbReference type="ARBA" id="ARBA00004141"/>
    </source>
</evidence>
<name>A0A8E2EYU1_9PEZI</name>
<dbReference type="Proteomes" id="UP000250140">
    <property type="component" value="Unassembled WGS sequence"/>
</dbReference>
<evidence type="ECO:0000313" key="6">
    <source>
        <dbReference type="EMBL" id="OCL06838.1"/>
    </source>
</evidence>
<dbReference type="PANTHER" id="PTHR20855:SF130">
    <property type="entry name" value="HAEMOLYSIN-III FAMILY PROTEIN"/>
    <property type="match status" value="1"/>
</dbReference>
<evidence type="ECO:0000256" key="2">
    <source>
        <dbReference type="ARBA" id="ARBA00022692"/>
    </source>
</evidence>
<dbReference type="InterPro" id="IPR004254">
    <property type="entry name" value="AdipoR/HlyIII-related"/>
</dbReference>
<organism evidence="6 7">
    <name type="scientific">Glonium stellatum</name>
    <dbReference type="NCBI Taxonomy" id="574774"/>
    <lineage>
        <taxon>Eukaryota</taxon>
        <taxon>Fungi</taxon>
        <taxon>Dikarya</taxon>
        <taxon>Ascomycota</taxon>
        <taxon>Pezizomycotina</taxon>
        <taxon>Dothideomycetes</taxon>
        <taxon>Pleosporomycetidae</taxon>
        <taxon>Gloniales</taxon>
        <taxon>Gloniaceae</taxon>
        <taxon>Glonium</taxon>
    </lineage>
</organism>
<reference evidence="6 7" key="1">
    <citation type="journal article" date="2016" name="Nat. Commun.">
        <title>Ectomycorrhizal ecology is imprinted in the genome of the dominant symbiotic fungus Cenococcum geophilum.</title>
        <authorList>
            <consortium name="DOE Joint Genome Institute"/>
            <person name="Peter M."/>
            <person name="Kohler A."/>
            <person name="Ohm R.A."/>
            <person name="Kuo A."/>
            <person name="Krutzmann J."/>
            <person name="Morin E."/>
            <person name="Arend M."/>
            <person name="Barry K.W."/>
            <person name="Binder M."/>
            <person name="Choi C."/>
            <person name="Clum A."/>
            <person name="Copeland A."/>
            <person name="Grisel N."/>
            <person name="Haridas S."/>
            <person name="Kipfer T."/>
            <person name="LaButti K."/>
            <person name="Lindquist E."/>
            <person name="Lipzen A."/>
            <person name="Maire R."/>
            <person name="Meier B."/>
            <person name="Mihaltcheva S."/>
            <person name="Molinier V."/>
            <person name="Murat C."/>
            <person name="Poggeler S."/>
            <person name="Quandt C.A."/>
            <person name="Sperisen C."/>
            <person name="Tritt A."/>
            <person name="Tisserant E."/>
            <person name="Crous P.W."/>
            <person name="Henrissat B."/>
            <person name="Nehls U."/>
            <person name="Egli S."/>
            <person name="Spatafora J.W."/>
            <person name="Grigoriev I.V."/>
            <person name="Martin F.M."/>
        </authorList>
    </citation>
    <scope>NUCLEOTIDE SEQUENCE [LARGE SCALE GENOMIC DNA]</scope>
    <source>
        <strain evidence="6 7">CBS 207.34</strain>
    </source>
</reference>
<keyword evidence="4 5" id="KW-0472">Membrane</keyword>